<dbReference type="InterPro" id="IPR036514">
    <property type="entry name" value="SGNH_hydro_sf"/>
</dbReference>
<organism evidence="4 5">
    <name type="scientific">Leersia perrieri</name>
    <dbReference type="NCBI Taxonomy" id="77586"/>
    <lineage>
        <taxon>Eukaryota</taxon>
        <taxon>Viridiplantae</taxon>
        <taxon>Streptophyta</taxon>
        <taxon>Embryophyta</taxon>
        <taxon>Tracheophyta</taxon>
        <taxon>Spermatophyta</taxon>
        <taxon>Magnoliopsida</taxon>
        <taxon>Liliopsida</taxon>
        <taxon>Poales</taxon>
        <taxon>Poaceae</taxon>
        <taxon>BOP clade</taxon>
        <taxon>Oryzoideae</taxon>
        <taxon>Oryzeae</taxon>
        <taxon>Oryzinae</taxon>
        <taxon>Leersia</taxon>
    </lineage>
</organism>
<feature type="region of interest" description="Disordered" evidence="2">
    <location>
        <begin position="518"/>
        <end position="552"/>
    </location>
</feature>
<sequence length="626" mass="66682">MAMKKSSSGGFVGVVWLIMGIQLVAVAVAAQVSGKEVDEKLDFWKTKTVFVLGDSTLDVGNNNYLKGKDVFRASKPYWGIDYWPSFFNPTGRFSNGYNVADYICKLNSIIANIISSMKLGLASSPPAYLSLMGLLNFTLVSRALSTGVSFASGGAGILDSTNIGQCIPLSTQMKNMELTRAAISLYKMGARKVGVINAGLVGCVPLMRLMNSPTGSSCNSGMNLLTTGFNQALAALFSGRCLVSPTPSPTPTGSCSSVSGFSHLSFPSPPFSEYPERVSLGSLDGADSAEVSPDLFRPQVLPADPVAPTPGAKQGSLGTVGQTTVAGMAAPLPEALTGEAVMMNSFLVTAKKSVHAKGDLPPDSRQVVVSSSNSSAAAPSIDFSEQGWSEVLVHLDKYLDFEPPAHSPIWFGNFDSPDSGVISPVSTGDEIPTRVSFNWQLGVKDGERLPREPGKVQEKMDPMVEELRQPTLTASAQTAVAVVQLQDQVVADGTATTDKQEELQRKLIKFIEQVFDQPPAPILPTPPRKLGRGRALKKSPIRVGNGGRRSERLARKTAARIGPRTTEEMAQEVLMKKAGALTAEQQKEEAKNKYLKLFKQPLSPKVIEAFSALVVGGVADPKVNNV</sequence>
<accession>A0A0D9WBF1</accession>
<protein>
    <submittedName>
        <fullName evidence="4">Uncharacterized protein</fullName>
    </submittedName>
</protein>
<feature type="chain" id="PRO_5002348604" evidence="3">
    <location>
        <begin position="30"/>
        <end position="626"/>
    </location>
</feature>
<dbReference type="PANTHER" id="PTHR45648:SF148">
    <property type="entry name" value="OS06G0725200 PROTEIN"/>
    <property type="match status" value="1"/>
</dbReference>
<dbReference type="PANTHER" id="PTHR45648">
    <property type="entry name" value="GDSL LIPASE/ACYLHYDROLASE FAMILY PROTEIN (AFU_ORTHOLOGUE AFUA_4G14700)"/>
    <property type="match status" value="1"/>
</dbReference>
<keyword evidence="3" id="KW-0732">Signal</keyword>
<dbReference type="Gene3D" id="3.40.50.1110">
    <property type="entry name" value="SGNH hydrolase"/>
    <property type="match status" value="1"/>
</dbReference>
<dbReference type="HOGENOM" id="CLU_437063_0_0_1"/>
<feature type="signal peptide" evidence="3">
    <location>
        <begin position="1"/>
        <end position="29"/>
    </location>
</feature>
<dbReference type="GO" id="GO:0016787">
    <property type="term" value="F:hydrolase activity"/>
    <property type="evidence" value="ECO:0007669"/>
    <property type="project" value="UniProtKB-KW"/>
</dbReference>
<dbReference type="Proteomes" id="UP000032180">
    <property type="component" value="Chromosome 4"/>
</dbReference>
<keyword evidence="1" id="KW-0378">Hydrolase</keyword>
<evidence type="ECO:0000313" key="5">
    <source>
        <dbReference type="Proteomes" id="UP000032180"/>
    </source>
</evidence>
<evidence type="ECO:0000256" key="3">
    <source>
        <dbReference type="SAM" id="SignalP"/>
    </source>
</evidence>
<dbReference type="InterPro" id="IPR051058">
    <property type="entry name" value="GDSL_Est/Lipase"/>
</dbReference>
<reference evidence="5" key="2">
    <citation type="submission" date="2013-12" db="EMBL/GenBank/DDBJ databases">
        <authorList>
            <person name="Yu Y."/>
            <person name="Lee S."/>
            <person name="de Baynast K."/>
            <person name="Wissotski M."/>
            <person name="Liu L."/>
            <person name="Talag J."/>
            <person name="Goicoechea J."/>
            <person name="Angelova A."/>
            <person name="Jetty R."/>
            <person name="Kudrna D."/>
            <person name="Golser W."/>
            <person name="Rivera L."/>
            <person name="Zhang J."/>
            <person name="Wing R."/>
        </authorList>
    </citation>
    <scope>NUCLEOTIDE SEQUENCE</scope>
</reference>
<dbReference type="Gramene" id="LPERR04G25740.1">
    <property type="protein sequence ID" value="LPERR04G25740.1"/>
    <property type="gene ID" value="LPERR04G25740"/>
</dbReference>
<reference evidence="4 5" key="1">
    <citation type="submission" date="2012-08" db="EMBL/GenBank/DDBJ databases">
        <title>Oryza genome evolution.</title>
        <authorList>
            <person name="Wing R.A."/>
        </authorList>
    </citation>
    <scope>NUCLEOTIDE SEQUENCE</scope>
</reference>
<dbReference type="STRING" id="77586.A0A0D9WBF1"/>
<feature type="compositionally biased region" description="Pro residues" evidence="2">
    <location>
        <begin position="518"/>
        <end position="527"/>
    </location>
</feature>
<name>A0A0D9WBF1_9ORYZ</name>
<dbReference type="EnsemblPlants" id="LPERR04G25740.1">
    <property type="protein sequence ID" value="LPERR04G25740.1"/>
    <property type="gene ID" value="LPERR04G25740"/>
</dbReference>
<keyword evidence="5" id="KW-1185">Reference proteome</keyword>
<evidence type="ECO:0000256" key="1">
    <source>
        <dbReference type="ARBA" id="ARBA00022801"/>
    </source>
</evidence>
<proteinExistence type="predicted"/>
<feature type="compositionally biased region" description="Basic residues" evidence="2">
    <location>
        <begin position="529"/>
        <end position="540"/>
    </location>
</feature>
<reference evidence="4" key="3">
    <citation type="submission" date="2015-04" db="UniProtKB">
        <authorList>
            <consortium name="EnsemblPlants"/>
        </authorList>
    </citation>
    <scope>IDENTIFICATION</scope>
</reference>
<dbReference type="eggNOG" id="ENOG502R89E">
    <property type="taxonomic scope" value="Eukaryota"/>
</dbReference>
<dbReference type="AlphaFoldDB" id="A0A0D9WBF1"/>
<evidence type="ECO:0000256" key="2">
    <source>
        <dbReference type="SAM" id="MobiDB-lite"/>
    </source>
</evidence>
<evidence type="ECO:0000313" key="4">
    <source>
        <dbReference type="EnsemblPlants" id="LPERR04G25740.1"/>
    </source>
</evidence>